<comment type="similarity">
    <text evidence="2">Belongs to the methyl-accepting chemotaxis (MCP) protein family.</text>
</comment>
<reference evidence="7" key="1">
    <citation type="submission" date="2016-10" db="EMBL/GenBank/DDBJ databases">
        <authorList>
            <person name="Varghese N."/>
            <person name="Submissions S."/>
        </authorList>
    </citation>
    <scope>NUCLEOTIDE SEQUENCE [LARGE SCALE GENOMIC DNA]</scope>
    <source>
        <strain evidence="7">Gh-105</strain>
    </source>
</reference>
<dbReference type="PANTHER" id="PTHR32089:SF112">
    <property type="entry name" value="LYSOZYME-LIKE PROTEIN-RELATED"/>
    <property type="match status" value="1"/>
</dbReference>
<dbReference type="InterPro" id="IPR004090">
    <property type="entry name" value="Chemotax_Me-accpt_rcpt"/>
</dbReference>
<evidence type="ECO:0000256" key="4">
    <source>
        <dbReference type="SAM" id="Phobius"/>
    </source>
</evidence>
<accession>A0A1I2XCV0</accession>
<keyword evidence="7" id="KW-1185">Reference proteome</keyword>
<dbReference type="GO" id="GO:0016020">
    <property type="term" value="C:membrane"/>
    <property type="evidence" value="ECO:0007669"/>
    <property type="project" value="InterPro"/>
</dbReference>
<dbReference type="PANTHER" id="PTHR32089">
    <property type="entry name" value="METHYL-ACCEPTING CHEMOTAXIS PROTEIN MCPB"/>
    <property type="match status" value="1"/>
</dbReference>
<evidence type="ECO:0000313" key="6">
    <source>
        <dbReference type="EMBL" id="SFH10877.1"/>
    </source>
</evidence>
<feature type="transmembrane region" description="Helical" evidence="4">
    <location>
        <begin position="158"/>
        <end position="177"/>
    </location>
</feature>
<dbReference type="PRINTS" id="PR00260">
    <property type="entry name" value="CHEMTRNSDUCR"/>
</dbReference>
<proteinExistence type="inferred from homology"/>
<dbReference type="GO" id="GO:0007165">
    <property type="term" value="P:signal transduction"/>
    <property type="evidence" value="ECO:0007669"/>
    <property type="project" value="UniProtKB-KW"/>
</dbReference>
<sequence length="502" mass="51810">MVPQRVPAEGSTLDQIRTTSGKAILALLWVNVALIIGLNAWQGAFGHTTATAAALALALPATWASTRSLIGPRTRIASSMALAGLVAVLVAVLQRNGAGRSLQLDAHMYFFACLAIVAAWLDWKALVAYSAVVALHHLVVSLVLPGLVFPDGAGIDRVLLHAVILVAQTGILVWLVASLQTGVAASDALRRSVADLDAAETLKSEALSRSEADRARGRAVEVRIHAFRTSVGEAVATIERTLGTLEGSAGHLVRFAHETSRTTAGATASARQASDNADRIARTGLGLTAATDEIASHLAATGTVTRAAAEEARQTGETVQALTASVERIGSVITAIRAVAGQTNLLALNATIEAARAGEAGRGFAVVATEVKALAGQTARATEEIAAQIRDVETATQASIAFMHGFAARIADVKRTTTAMFEALARQREATQAMGTHIEAAVQDAQDATTQVTAVADAVGTTTGVADAVRASTQAVRDQVGQLGAVTAAFLRDLPSETARAA</sequence>
<dbReference type="Gene3D" id="1.10.287.950">
    <property type="entry name" value="Methyl-accepting chemotaxis protein"/>
    <property type="match status" value="1"/>
</dbReference>
<keyword evidence="4" id="KW-1133">Transmembrane helix</keyword>
<gene>
    <name evidence="6" type="ORF">SAMN05192565_1373</name>
</gene>
<feature type="domain" description="Methyl-accepting transducer" evidence="5">
    <location>
        <begin position="227"/>
        <end position="467"/>
    </location>
</feature>
<dbReference type="RefSeq" id="WP_091975216.1">
    <property type="nucleotide sequence ID" value="NZ_FOPM01000037.1"/>
</dbReference>
<evidence type="ECO:0000256" key="2">
    <source>
        <dbReference type="ARBA" id="ARBA00029447"/>
    </source>
</evidence>
<dbReference type="InterPro" id="IPR004089">
    <property type="entry name" value="MCPsignal_dom"/>
</dbReference>
<dbReference type="OrthoDB" id="354287at2"/>
<organism evidence="6 7">
    <name type="scientific">Methylobacterium gossipiicola</name>
    <dbReference type="NCBI Taxonomy" id="582675"/>
    <lineage>
        <taxon>Bacteria</taxon>
        <taxon>Pseudomonadati</taxon>
        <taxon>Pseudomonadota</taxon>
        <taxon>Alphaproteobacteria</taxon>
        <taxon>Hyphomicrobiales</taxon>
        <taxon>Methylobacteriaceae</taxon>
        <taxon>Methylobacterium</taxon>
    </lineage>
</organism>
<protein>
    <submittedName>
        <fullName evidence="6">Methyl-accepting chemotaxis protein</fullName>
    </submittedName>
</protein>
<name>A0A1I2XCV0_9HYPH</name>
<dbReference type="Pfam" id="PF00015">
    <property type="entry name" value="MCPsignal"/>
    <property type="match status" value="1"/>
</dbReference>
<evidence type="ECO:0000256" key="3">
    <source>
        <dbReference type="PROSITE-ProRule" id="PRU00284"/>
    </source>
</evidence>
<feature type="transmembrane region" description="Helical" evidence="4">
    <location>
        <begin position="129"/>
        <end position="149"/>
    </location>
</feature>
<feature type="transmembrane region" description="Helical" evidence="4">
    <location>
        <begin position="20"/>
        <end position="38"/>
    </location>
</feature>
<evidence type="ECO:0000313" key="7">
    <source>
        <dbReference type="Proteomes" id="UP000199229"/>
    </source>
</evidence>
<feature type="transmembrane region" description="Helical" evidence="4">
    <location>
        <begin position="106"/>
        <end position="123"/>
    </location>
</feature>
<dbReference type="AlphaFoldDB" id="A0A1I2XCV0"/>
<dbReference type="SMART" id="SM00283">
    <property type="entry name" value="MA"/>
    <property type="match status" value="1"/>
</dbReference>
<dbReference type="EMBL" id="FOPM01000037">
    <property type="protein sequence ID" value="SFH10877.1"/>
    <property type="molecule type" value="Genomic_DNA"/>
</dbReference>
<evidence type="ECO:0000259" key="5">
    <source>
        <dbReference type="PROSITE" id="PS50111"/>
    </source>
</evidence>
<keyword evidence="4" id="KW-0472">Membrane</keyword>
<dbReference type="Proteomes" id="UP000199229">
    <property type="component" value="Unassembled WGS sequence"/>
</dbReference>
<evidence type="ECO:0000256" key="1">
    <source>
        <dbReference type="ARBA" id="ARBA00023224"/>
    </source>
</evidence>
<dbReference type="GO" id="GO:0004888">
    <property type="term" value="F:transmembrane signaling receptor activity"/>
    <property type="evidence" value="ECO:0007669"/>
    <property type="project" value="InterPro"/>
</dbReference>
<keyword evidence="4" id="KW-0812">Transmembrane</keyword>
<keyword evidence="1 3" id="KW-0807">Transducer</keyword>
<dbReference type="SUPFAM" id="SSF58104">
    <property type="entry name" value="Methyl-accepting chemotaxis protein (MCP) signaling domain"/>
    <property type="match status" value="1"/>
</dbReference>
<dbReference type="STRING" id="582675.SAMN05192565_1373"/>
<feature type="transmembrane region" description="Helical" evidence="4">
    <location>
        <begin position="76"/>
        <end position="94"/>
    </location>
</feature>
<dbReference type="PROSITE" id="PS50111">
    <property type="entry name" value="CHEMOTAXIS_TRANSDUC_2"/>
    <property type="match status" value="1"/>
</dbReference>
<dbReference type="GO" id="GO:0006935">
    <property type="term" value="P:chemotaxis"/>
    <property type="evidence" value="ECO:0007669"/>
    <property type="project" value="InterPro"/>
</dbReference>